<organism evidence="19 20">
    <name type="scientific">Corchorus olitorius</name>
    <dbReference type="NCBI Taxonomy" id="93759"/>
    <lineage>
        <taxon>Eukaryota</taxon>
        <taxon>Viridiplantae</taxon>
        <taxon>Streptophyta</taxon>
        <taxon>Embryophyta</taxon>
        <taxon>Tracheophyta</taxon>
        <taxon>Spermatophyta</taxon>
        <taxon>Magnoliopsida</taxon>
        <taxon>eudicotyledons</taxon>
        <taxon>Gunneridae</taxon>
        <taxon>Pentapetalae</taxon>
        <taxon>rosids</taxon>
        <taxon>malvids</taxon>
        <taxon>Malvales</taxon>
        <taxon>Malvaceae</taxon>
        <taxon>Grewioideae</taxon>
        <taxon>Apeibeae</taxon>
        <taxon>Corchorus</taxon>
    </lineage>
</organism>
<dbReference type="Proteomes" id="UP000187203">
    <property type="component" value="Unassembled WGS sequence"/>
</dbReference>
<keyword evidence="9" id="KW-0677">Repeat</keyword>
<keyword evidence="10" id="KW-1133">Transmembrane helix</keyword>
<dbReference type="PANTHER" id="PTHR32093:SF121">
    <property type="entry name" value="LEUCINE-RICH REPEAT EXTENSIN-LIKE PROTEIN 6"/>
    <property type="match status" value="1"/>
</dbReference>
<evidence type="ECO:0000256" key="6">
    <source>
        <dbReference type="ARBA" id="ARBA00022614"/>
    </source>
</evidence>
<dbReference type="InterPro" id="IPR003591">
    <property type="entry name" value="Leu-rich_rpt_typical-subtyp"/>
</dbReference>
<comment type="subcellular location">
    <subcellularLocation>
        <location evidence="2">Membrane</location>
        <topology evidence="2">Single-pass type I membrane protein</topology>
    </subcellularLocation>
    <subcellularLocation>
        <location evidence="1">Secreted</location>
        <location evidence="1">Cell wall</location>
    </subcellularLocation>
</comment>
<evidence type="ECO:0000256" key="9">
    <source>
        <dbReference type="ARBA" id="ARBA00022737"/>
    </source>
</evidence>
<evidence type="ECO:0000256" key="14">
    <source>
        <dbReference type="ARBA" id="ARBA00023316"/>
    </source>
</evidence>
<gene>
    <name evidence="19" type="ORF">COLO4_21544</name>
</gene>
<dbReference type="PANTHER" id="PTHR32093">
    <property type="entry name" value="LEUCINE-RICH REPEAT EXTENSIN-LIKE PROTEIN 3-RELATED"/>
    <property type="match status" value="1"/>
</dbReference>
<dbReference type="SMART" id="SM00369">
    <property type="entry name" value="LRR_TYP"/>
    <property type="match status" value="3"/>
</dbReference>
<dbReference type="GO" id="GO:0016020">
    <property type="term" value="C:membrane"/>
    <property type="evidence" value="ECO:0007669"/>
    <property type="project" value="UniProtKB-SubCell"/>
</dbReference>
<protein>
    <recommendedName>
        <fullName evidence="15">Cell wall hydroxyproline-rich glycoprotein</fullName>
    </recommendedName>
</protein>
<evidence type="ECO:0000256" key="17">
    <source>
        <dbReference type="SAM" id="SignalP"/>
    </source>
</evidence>
<evidence type="ECO:0000256" key="13">
    <source>
        <dbReference type="ARBA" id="ARBA00023278"/>
    </source>
</evidence>
<evidence type="ECO:0000256" key="2">
    <source>
        <dbReference type="ARBA" id="ARBA00004479"/>
    </source>
</evidence>
<dbReference type="FunFam" id="3.80.10.10:FF:000224">
    <property type="entry name" value="Leucine-rich repeat extensin-like protein 1"/>
    <property type="match status" value="1"/>
</dbReference>
<dbReference type="OrthoDB" id="676979at2759"/>
<name>A0A1R3ISS6_9ROSI</name>
<keyword evidence="8 17" id="KW-0732">Signal</keyword>
<sequence length="399" mass="44254">MKLLISPIGVILTILLILFPKPSHGTIDIDLNPPWIPNSRLQKAYEALHAWKYAMTSDPNGFTKNWYGPKVCNYTGVFCAPAPDDPYITTVAGIDLNGANIAGYLPEKLGLLTDLALFHINSNRFYGKVPDSFSNFNLLYELDISNNQFSGGFPSVLLNLPSLKFLDIRFNQFVGTIPSKLFDLQLDALFFNNNKFQSSLPPNFGNSPVSVIVMANSGVTGCFPTASLVKMAGTLREIILMNNGFTGCLSPELGKLKGLTVFDVSNNKLVGSLPDAFGQLTNLEQLNVANNQLSGYIPESICSLPRLENFTFSNNYFVSEPYKCQKLQDKDDRKNCLPYRPLQRSIMESFPPVHDLPHFPPGQDKPHFPPGQDKPHFPPGQDQPRPGRRPEKPPKGPKP</sequence>
<evidence type="ECO:0000256" key="4">
    <source>
        <dbReference type="ARBA" id="ARBA00022512"/>
    </source>
</evidence>
<keyword evidence="14" id="KW-0961">Cell wall biogenesis/degradation</keyword>
<evidence type="ECO:0000256" key="10">
    <source>
        <dbReference type="ARBA" id="ARBA00022989"/>
    </source>
</evidence>
<dbReference type="Pfam" id="PF00560">
    <property type="entry name" value="LRR_1"/>
    <property type="match status" value="2"/>
</dbReference>
<comment type="similarity">
    <text evidence="3">Belongs to the RLP family.</text>
</comment>
<evidence type="ECO:0000256" key="3">
    <source>
        <dbReference type="ARBA" id="ARBA00009592"/>
    </source>
</evidence>
<evidence type="ECO:0000259" key="18">
    <source>
        <dbReference type="Pfam" id="PF08263"/>
    </source>
</evidence>
<evidence type="ECO:0000256" key="1">
    <source>
        <dbReference type="ARBA" id="ARBA00004191"/>
    </source>
</evidence>
<dbReference type="Pfam" id="PF13855">
    <property type="entry name" value="LRR_8"/>
    <property type="match status" value="1"/>
</dbReference>
<dbReference type="InterPro" id="IPR051582">
    <property type="entry name" value="LRR_extensin-like_regulator"/>
</dbReference>
<keyword evidence="7" id="KW-0812">Transmembrane</keyword>
<keyword evidence="11" id="KW-0472">Membrane</keyword>
<evidence type="ECO:0000256" key="7">
    <source>
        <dbReference type="ARBA" id="ARBA00022692"/>
    </source>
</evidence>
<dbReference type="Gene3D" id="3.80.10.10">
    <property type="entry name" value="Ribonuclease Inhibitor"/>
    <property type="match status" value="2"/>
</dbReference>
<evidence type="ECO:0000256" key="15">
    <source>
        <dbReference type="ARBA" id="ARBA00041871"/>
    </source>
</evidence>
<dbReference type="FunFam" id="3.80.10.10:FF:000041">
    <property type="entry name" value="LRR receptor-like serine/threonine-protein kinase ERECTA"/>
    <property type="match status" value="1"/>
</dbReference>
<evidence type="ECO:0000256" key="11">
    <source>
        <dbReference type="ARBA" id="ARBA00023136"/>
    </source>
</evidence>
<reference evidence="20" key="1">
    <citation type="submission" date="2013-09" db="EMBL/GenBank/DDBJ databases">
        <title>Corchorus olitorius genome sequencing.</title>
        <authorList>
            <person name="Alam M."/>
            <person name="Haque M.S."/>
            <person name="Islam M.S."/>
            <person name="Emdad E.M."/>
            <person name="Islam M.M."/>
            <person name="Ahmed B."/>
            <person name="Halim A."/>
            <person name="Hossen Q.M.M."/>
            <person name="Hossain M.Z."/>
            <person name="Ahmed R."/>
            <person name="Khan M.M."/>
            <person name="Islam R."/>
            <person name="Rashid M.M."/>
            <person name="Khan S.A."/>
            <person name="Rahman M.S."/>
            <person name="Alam M."/>
            <person name="Yahiya A.S."/>
            <person name="Khan M.S."/>
            <person name="Azam M.S."/>
            <person name="Haque T."/>
            <person name="Lashkar M.Z.H."/>
            <person name="Akhand A.I."/>
            <person name="Morshed G."/>
            <person name="Roy S."/>
            <person name="Uddin K.S."/>
            <person name="Rabeya T."/>
            <person name="Hossain A.S."/>
            <person name="Chowdhury A."/>
            <person name="Snigdha A.R."/>
            <person name="Mortoza M.S."/>
            <person name="Matin S.A."/>
            <person name="Hoque S.M.E."/>
            <person name="Islam M.K."/>
            <person name="Roy D.K."/>
            <person name="Haider R."/>
            <person name="Moosa M.M."/>
            <person name="Elias S.M."/>
            <person name="Hasan A.M."/>
            <person name="Jahan S."/>
            <person name="Shafiuddin M."/>
            <person name="Mahmood N."/>
            <person name="Shommy N.S."/>
        </authorList>
    </citation>
    <scope>NUCLEOTIDE SEQUENCE [LARGE SCALE GENOMIC DNA]</scope>
    <source>
        <strain evidence="20">cv. O-4</strain>
    </source>
</reference>
<evidence type="ECO:0000313" key="20">
    <source>
        <dbReference type="Proteomes" id="UP000187203"/>
    </source>
</evidence>
<dbReference type="EMBL" id="AWUE01017688">
    <property type="protein sequence ID" value="OMO85607.1"/>
    <property type="molecule type" value="Genomic_DNA"/>
</dbReference>
<keyword evidence="12" id="KW-0325">Glycoprotein</keyword>
<feature type="chain" id="PRO_5011983351" description="Cell wall hydroxyproline-rich glycoprotein" evidence="17">
    <location>
        <begin position="26"/>
        <end position="399"/>
    </location>
</feature>
<dbReference type="Pfam" id="PF08263">
    <property type="entry name" value="LRRNT_2"/>
    <property type="match status" value="1"/>
</dbReference>
<dbReference type="InterPro" id="IPR001611">
    <property type="entry name" value="Leu-rich_rpt"/>
</dbReference>
<dbReference type="SUPFAM" id="SSF52058">
    <property type="entry name" value="L domain-like"/>
    <property type="match status" value="1"/>
</dbReference>
<keyword evidence="5" id="KW-0964">Secreted</keyword>
<evidence type="ECO:0000313" key="19">
    <source>
        <dbReference type="EMBL" id="OMO85607.1"/>
    </source>
</evidence>
<feature type="compositionally biased region" description="Basic and acidic residues" evidence="16">
    <location>
        <begin position="388"/>
        <end position="399"/>
    </location>
</feature>
<evidence type="ECO:0000256" key="12">
    <source>
        <dbReference type="ARBA" id="ARBA00023180"/>
    </source>
</evidence>
<evidence type="ECO:0000256" key="16">
    <source>
        <dbReference type="SAM" id="MobiDB-lite"/>
    </source>
</evidence>
<keyword evidence="6" id="KW-0433">Leucine-rich repeat</keyword>
<comment type="caution">
    <text evidence="19">The sequence shown here is derived from an EMBL/GenBank/DDBJ whole genome shotgun (WGS) entry which is preliminary data.</text>
</comment>
<feature type="region of interest" description="Disordered" evidence="16">
    <location>
        <begin position="350"/>
        <end position="399"/>
    </location>
</feature>
<dbReference type="InterPro" id="IPR032675">
    <property type="entry name" value="LRR_dom_sf"/>
</dbReference>
<keyword evidence="13" id="KW-0379">Hydroxylation</keyword>
<evidence type="ECO:0000256" key="5">
    <source>
        <dbReference type="ARBA" id="ARBA00022525"/>
    </source>
</evidence>
<accession>A0A1R3ISS6</accession>
<dbReference type="GO" id="GO:0071555">
    <property type="term" value="P:cell wall organization"/>
    <property type="evidence" value="ECO:0007669"/>
    <property type="project" value="UniProtKB-KW"/>
</dbReference>
<evidence type="ECO:0000256" key="8">
    <source>
        <dbReference type="ARBA" id="ARBA00022729"/>
    </source>
</evidence>
<feature type="signal peptide" evidence="17">
    <location>
        <begin position="1"/>
        <end position="25"/>
    </location>
</feature>
<dbReference type="STRING" id="93759.A0A1R3ISS6"/>
<feature type="domain" description="Leucine-rich repeat-containing N-terminal plant-type" evidence="18">
    <location>
        <begin position="46"/>
        <end position="79"/>
    </location>
</feature>
<keyword evidence="4" id="KW-0134">Cell wall</keyword>
<dbReference type="InterPro" id="IPR013210">
    <property type="entry name" value="LRR_N_plant-typ"/>
</dbReference>
<keyword evidence="20" id="KW-1185">Reference proteome</keyword>
<proteinExistence type="inferred from homology"/>
<dbReference type="AlphaFoldDB" id="A0A1R3ISS6"/>